<proteinExistence type="predicted"/>
<feature type="region of interest" description="Disordered" evidence="3">
    <location>
        <begin position="182"/>
        <end position="227"/>
    </location>
</feature>
<comment type="caution">
    <text evidence="5">The sequence shown here is derived from an EMBL/GenBank/DDBJ whole genome shotgun (WGS) entry which is preliminary data.</text>
</comment>
<evidence type="ECO:0000259" key="4">
    <source>
        <dbReference type="PROSITE" id="PS50868"/>
    </source>
</evidence>
<dbReference type="Gene3D" id="2.170.270.10">
    <property type="entry name" value="SET domain"/>
    <property type="match status" value="1"/>
</dbReference>
<organism evidence="5 6">
    <name type="scientific">Claviceps arundinis</name>
    <dbReference type="NCBI Taxonomy" id="1623583"/>
    <lineage>
        <taxon>Eukaryota</taxon>
        <taxon>Fungi</taxon>
        <taxon>Dikarya</taxon>
        <taxon>Ascomycota</taxon>
        <taxon>Pezizomycotina</taxon>
        <taxon>Sordariomycetes</taxon>
        <taxon>Hypocreomycetidae</taxon>
        <taxon>Hypocreales</taxon>
        <taxon>Clavicipitaceae</taxon>
        <taxon>Claviceps</taxon>
    </lineage>
</organism>
<evidence type="ECO:0000256" key="1">
    <source>
        <dbReference type="ARBA" id="ARBA00022603"/>
    </source>
</evidence>
<dbReference type="PANTHER" id="PTHR12350">
    <property type="entry name" value="HISTONE-LYSINE N-METHYLTRANSFERASE-RELATED"/>
    <property type="match status" value="1"/>
</dbReference>
<keyword evidence="2" id="KW-0808">Transferase</keyword>
<dbReference type="InterPro" id="IPR046341">
    <property type="entry name" value="SET_dom_sf"/>
</dbReference>
<dbReference type="OrthoDB" id="5984008at2759"/>
<accession>A0A9P7MYP9</accession>
<protein>
    <recommendedName>
        <fullName evidence="4">Post-SET domain-containing protein</fullName>
    </recommendedName>
</protein>
<reference evidence="5" key="1">
    <citation type="journal article" date="2020" name="bioRxiv">
        <title>Whole genome comparisons of ergot fungi reveals the divergence and evolution of species within the genus Claviceps are the result of varying mechanisms driving genome evolution and host range expansion.</title>
        <authorList>
            <person name="Wyka S.A."/>
            <person name="Mondo S.J."/>
            <person name="Liu M."/>
            <person name="Dettman J."/>
            <person name="Nalam V."/>
            <person name="Broders K.D."/>
        </authorList>
    </citation>
    <scope>NUCLEOTIDE SEQUENCE</scope>
    <source>
        <strain evidence="5">CCC 1102</strain>
    </source>
</reference>
<dbReference type="GO" id="GO:0008168">
    <property type="term" value="F:methyltransferase activity"/>
    <property type="evidence" value="ECO:0007669"/>
    <property type="project" value="UniProtKB-KW"/>
</dbReference>
<feature type="compositionally biased region" description="Gly residues" evidence="3">
    <location>
        <begin position="194"/>
        <end position="206"/>
    </location>
</feature>
<dbReference type="GO" id="GO:0032259">
    <property type="term" value="P:methylation"/>
    <property type="evidence" value="ECO:0007669"/>
    <property type="project" value="UniProtKB-KW"/>
</dbReference>
<gene>
    <name evidence="5" type="ORF">E4U56_002241</name>
</gene>
<dbReference type="AlphaFoldDB" id="A0A9P7MYP9"/>
<evidence type="ECO:0000256" key="2">
    <source>
        <dbReference type="ARBA" id="ARBA00022679"/>
    </source>
</evidence>
<evidence type="ECO:0000256" key="3">
    <source>
        <dbReference type="SAM" id="MobiDB-lite"/>
    </source>
</evidence>
<name>A0A9P7MYP9_9HYPO</name>
<evidence type="ECO:0000313" key="5">
    <source>
        <dbReference type="EMBL" id="KAG5976286.1"/>
    </source>
</evidence>
<dbReference type="EMBL" id="SRPS01000017">
    <property type="protein sequence ID" value="KAG5976286.1"/>
    <property type="molecule type" value="Genomic_DNA"/>
</dbReference>
<dbReference type="InterPro" id="IPR053201">
    <property type="entry name" value="Flavunoidine_N-MTase"/>
</dbReference>
<dbReference type="PROSITE" id="PS50868">
    <property type="entry name" value="POST_SET"/>
    <property type="match status" value="1"/>
</dbReference>
<dbReference type="Proteomes" id="UP000784919">
    <property type="component" value="Unassembled WGS sequence"/>
</dbReference>
<dbReference type="SUPFAM" id="SSF82199">
    <property type="entry name" value="SET domain"/>
    <property type="match status" value="1"/>
</dbReference>
<sequence length="227" mass="24540">MAPLTPYWKQPSHPAIQEVIINDKEYSSKSLSKVALPPFAVFAKMAFPPCTVAEEPTYATVQMGVNSHLSLNSDLVYINHSCEPSLIFDTASLNILAGPKGLQPGDELTFFYPSTEWSMAQPFTCLCNRPSCRGTISGAKDMKPSQLEGLWLSPHIRLLLENAQQSENSISSTASKHLDEALKQERDNGRRSTGVGGEVNGSGAGERGPTSRELSGEMGGDTIVVKV</sequence>
<feature type="domain" description="Post-SET" evidence="4">
    <location>
        <begin position="121"/>
        <end position="137"/>
    </location>
</feature>
<keyword evidence="1" id="KW-0489">Methyltransferase</keyword>
<dbReference type="PANTHER" id="PTHR12350:SF19">
    <property type="entry name" value="SET DOMAIN-CONTAINING PROTEIN"/>
    <property type="match status" value="1"/>
</dbReference>
<evidence type="ECO:0000313" key="6">
    <source>
        <dbReference type="Proteomes" id="UP000784919"/>
    </source>
</evidence>
<dbReference type="InterPro" id="IPR003616">
    <property type="entry name" value="Post-SET_dom"/>
</dbReference>